<protein>
    <submittedName>
        <fullName evidence="1">Bifunctional 3'-5' exonuclease/DNA polymerase</fullName>
    </submittedName>
</protein>
<dbReference type="GO" id="GO:0004527">
    <property type="term" value="F:exonuclease activity"/>
    <property type="evidence" value="ECO:0007669"/>
    <property type="project" value="UniProtKB-KW"/>
</dbReference>
<organism evidence="1 2">
    <name type="scientific">Microbacterium ginsengisoli</name>
    <dbReference type="NCBI Taxonomy" id="400772"/>
    <lineage>
        <taxon>Bacteria</taxon>
        <taxon>Bacillati</taxon>
        <taxon>Actinomycetota</taxon>
        <taxon>Actinomycetes</taxon>
        <taxon>Micrococcales</taxon>
        <taxon>Microbacteriaceae</taxon>
        <taxon>Microbacterium</taxon>
    </lineage>
</organism>
<keyword evidence="1" id="KW-0540">Nuclease</keyword>
<comment type="caution">
    <text evidence="1">The sequence shown here is derived from an EMBL/GenBank/DDBJ whole genome shotgun (WGS) entry which is preliminary data.</text>
</comment>
<gene>
    <name evidence="1" type="ORF">DCP95_15030</name>
</gene>
<accession>A0A3C1KGS3</accession>
<feature type="non-terminal residue" evidence="1">
    <location>
        <position position="93"/>
    </location>
</feature>
<reference evidence="1 2" key="1">
    <citation type="journal article" date="2018" name="Nat. Biotechnol.">
        <title>A standardized bacterial taxonomy based on genome phylogeny substantially revises the tree of life.</title>
        <authorList>
            <person name="Parks D.H."/>
            <person name="Chuvochina M."/>
            <person name="Waite D.W."/>
            <person name="Rinke C."/>
            <person name="Skarshewski A."/>
            <person name="Chaumeil P.A."/>
            <person name="Hugenholtz P."/>
        </authorList>
    </citation>
    <scope>NUCLEOTIDE SEQUENCE [LARGE SCALE GENOMIC DNA]</scope>
    <source>
        <strain evidence="1">UBA9152</strain>
    </source>
</reference>
<dbReference type="AlphaFoldDB" id="A0A3C1KGS3"/>
<evidence type="ECO:0000313" key="2">
    <source>
        <dbReference type="Proteomes" id="UP000257479"/>
    </source>
</evidence>
<dbReference type="Proteomes" id="UP000257479">
    <property type="component" value="Unassembled WGS sequence"/>
</dbReference>
<dbReference type="EMBL" id="DMNG01000263">
    <property type="protein sequence ID" value="HAN25862.1"/>
    <property type="molecule type" value="Genomic_DNA"/>
</dbReference>
<name>A0A3C1KGS3_9MICO</name>
<keyword evidence="1" id="KW-0269">Exonuclease</keyword>
<sequence length="93" mass="9993">MSASEPSPAWRLVGTDGDGEIAVVELDGAGAEISRAGVTSGGLIELARTHTDDVRWVWSDTARWYPPLLAAGARVRRVHDLRAVRAILRTAES</sequence>
<proteinExistence type="predicted"/>
<keyword evidence="1" id="KW-0378">Hydrolase</keyword>
<evidence type="ECO:0000313" key="1">
    <source>
        <dbReference type="EMBL" id="HAN25862.1"/>
    </source>
</evidence>